<dbReference type="EMBL" id="FOIM01000041">
    <property type="protein sequence ID" value="SEU17021.1"/>
    <property type="molecule type" value="Genomic_DNA"/>
</dbReference>
<dbReference type="Pfam" id="PF00497">
    <property type="entry name" value="SBP_bac_3"/>
    <property type="match status" value="1"/>
</dbReference>
<keyword evidence="4" id="KW-1185">Reference proteome</keyword>
<dbReference type="Gene3D" id="3.40.190.10">
    <property type="entry name" value="Periplasmic binding protein-like II"/>
    <property type="match status" value="2"/>
</dbReference>
<accession>A0A1I0K0L5</accession>
<evidence type="ECO:0000313" key="4">
    <source>
        <dbReference type="Proteomes" id="UP000198508"/>
    </source>
</evidence>
<reference evidence="4" key="1">
    <citation type="submission" date="2016-10" db="EMBL/GenBank/DDBJ databases">
        <authorList>
            <person name="Varghese N."/>
            <person name="Submissions S."/>
        </authorList>
    </citation>
    <scope>NUCLEOTIDE SEQUENCE [LARGE SCALE GENOMIC DNA]</scope>
    <source>
        <strain evidence="4">NLAE-zl-G277</strain>
    </source>
</reference>
<dbReference type="PANTHER" id="PTHR35936:SF17">
    <property type="entry name" value="ARGININE-BINDING EXTRACELLULAR PROTEIN ARTP"/>
    <property type="match status" value="1"/>
</dbReference>
<evidence type="ECO:0000256" key="1">
    <source>
        <dbReference type="ARBA" id="ARBA00022729"/>
    </source>
</evidence>
<dbReference type="AlphaFoldDB" id="A0A1I0K0L5"/>
<gene>
    <name evidence="3" type="ORF">SAMN05216313_14119</name>
</gene>
<dbReference type="PANTHER" id="PTHR35936">
    <property type="entry name" value="MEMBRANE-BOUND LYTIC MUREIN TRANSGLYCOSYLASE F"/>
    <property type="match status" value="1"/>
</dbReference>
<dbReference type="InterPro" id="IPR001638">
    <property type="entry name" value="Solute-binding_3/MltF_N"/>
</dbReference>
<sequence>MGLKKMRIAVGIVLLVVLATGCSSGEKRADSLELIQKDGVMSVAVPGNNSPYSAMSQGAASGTEVEFAKKLGEKLGVQVRFTGVEPSGLEQAVLDGNAQIALGRIAWSDGLKNRMAVSSAYDTGRLFVVTAKGNFSCTTGAFASASVGASQMLSEPAGILVNGIDGVTVVRYDSPDTVEEDILSGKIQGYFCYENQAGELMKRPSLQAQSVSGVLAEQYVVVMDQADENLKHQIDGMIGQMAESGELEELMNP</sequence>
<name>A0A1I0K0L5_9FIRM</name>
<dbReference type="Proteomes" id="UP000198508">
    <property type="component" value="Unassembled WGS sequence"/>
</dbReference>
<dbReference type="PROSITE" id="PS51257">
    <property type="entry name" value="PROKAR_LIPOPROTEIN"/>
    <property type="match status" value="1"/>
</dbReference>
<evidence type="ECO:0000259" key="2">
    <source>
        <dbReference type="Pfam" id="PF00497"/>
    </source>
</evidence>
<dbReference type="STRING" id="460384.SAMN05216313_14119"/>
<dbReference type="SUPFAM" id="SSF53850">
    <property type="entry name" value="Periplasmic binding protein-like II"/>
    <property type="match status" value="1"/>
</dbReference>
<proteinExistence type="predicted"/>
<protein>
    <submittedName>
        <fullName evidence="3">ABC-type amino acid transport substrate-binding protein</fullName>
    </submittedName>
</protein>
<organism evidence="3 4">
    <name type="scientific">Enterocloster lavalensis</name>
    <dbReference type="NCBI Taxonomy" id="460384"/>
    <lineage>
        <taxon>Bacteria</taxon>
        <taxon>Bacillati</taxon>
        <taxon>Bacillota</taxon>
        <taxon>Clostridia</taxon>
        <taxon>Lachnospirales</taxon>
        <taxon>Lachnospiraceae</taxon>
        <taxon>Enterocloster</taxon>
    </lineage>
</organism>
<feature type="domain" description="Solute-binding protein family 3/N-terminal" evidence="2">
    <location>
        <begin position="42"/>
        <end position="251"/>
    </location>
</feature>
<evidence type="ECO:0000313" key="3">
    <source>
        <dbReference type="EMBL" id="SEU17021.1"/>
    </source>
</evidence>
<dbReference type="RefSeq" id="WP_092370654.1">
    <property type="nucleotide sequence ID" value="NZ_DAINWJ010000035.1"/>
</dbReference>
<keyword evidence="1" id="KW-0732">Signal</keyword>